<accession>A0A1I4M815</accession>
<keyword evidence="1" id="KW-0472">Membrane</keyword>
<proteinExistence type="predicted"/>
<dbReference type="Proteomes" id="UP000199470">
    <property type="component" value="Unassembled WGS sequence"/>
</dbReference>
<keyword evidence="1" id="KW-0812">Transmembrane</keyword>
<evidence type="ECO:0000313" key="2">
    <source>
        <dbReference type="EMBL" id="SFL99384.1"/>
    </source>
</evidence>
<dbReference type="RefSeq" id="WP_093387625.1">
    <property type="nucleotide sequence ID" value="NZ_FOTW01000010.1"/>
</dbReference>
<evidence type="ECO:0000256" key="1">
    <source>
        <dbReference type="SAM" id="Phobius"/>
    </source>
</evidence>
<gene>
    <name evidence="2" type="ORF">SAMN02982985_02308</name>
</gene>
<dbReference type="STRING" id="758825.SAMN02982985_02308"/>
<dbReference type="OrthoDB" id="5702022at2"/>
<dbReference type="AlphaFoldDB" id="A0A1I4M815"/>
<evidence type="ECO:0008006" key="4">
    <source>
        <dbReference type="Google" id="ProtNLM"/>
    </source>
</evidence>
<evidence type="ECO:0000313" key="3">
    <source>
        <dbReference type="Proteomes" id="UP000199470"/>
    </source>
</evidence>
<organism evidence="2 3">
    <name type="scientific">Rugamonas rubra</name>
    <dbReference type="NCBI Taxonomy" id="758825"/>
    <lineage>
        <taxon>Bacteria</taxon>
        <taxon>Pseudomonadati</taxon>
        <taxon>Pseudomonadota</taxon>
        <taxon>Betaproteobacteria</taxon>
        <taxon>Burkholderiales</taxon>
        <taxon>Oxalobacteraceae</taxon>
        <taxon>Telluria group</taxon>
        <taxon>Rugamonas</taxon>
    </lineage>
</organism>
<protein>
    <recommendedName>
        <fullName evidence="4">Transmembrane transcriptional regulator (Anti-sigma factor RsiW)</fullName>
    </recommendedName>
</protein>
<dbReference type="EMBL" id="FOTW01000010">
    <property type="protein sequence ID" value="SFL99384.1"/>
    <property type="molecule type" value="Genomic_DNA"/>
</dbReference>
<feature type="transmembrane region" description="Helical" evidence="1">
    <location>
        <begin position="100"/>
        <end position="121"/>
    </location>
</feature>
<reference evidence="2 3" key="1">
    <citation type="submission" date="2016-10" db="EMBL/GenBank/DDBJ databases">
        <authorList>
            <person name="de Groot N.N."/>
        </authorList>
    </citation>
    <scope>NUCLEOTIDE SEQUENCE [LARGE SCALE GENOMIC DNA]</scope>
    <source>
        <strain evidence="2 3">ATCC 43154</strain>
    </source>
</reference>
<name>A0A1I4M815_9BURK</name>
<sequence length="269" mass="28131">MSFSDDTLMVYADGGLDPATRRALEQAMQHDAALARRVAHQRALRAALYAPLEGAARAAPAWPPPGRQRAGSVVQLAAVRANRAAQAGAARRARLRHWRWLDWAALGLLLALALVLGAVLGRTALAGWQPPWGAGPAGANGAMLASGDGVLTAQGLLATALDQQLGGAAPLAGDVRVGLSFVARQGGYCRSFTLGGASEDLSGLACRGGAQWRIPVLVQVPRPQPQMGAYRMAGVNLPAALLEAIDQRIDGGMLDPHAELDALRKGWQR</sequence>
<keyword evidence="1" id="KW-1133">Transmembrane helix</keyword>
<keyword evidence="3" id="KW-1185">Reference proteome</keyword>